<organism evidence="3 4">
    <name type="scientific">Botryotinia fuckeliana (strain B05.10)</name>
    <name type="common">Noble rot fungus</name>
    <name type="synonym">Botrytis cinerea</name>
    <dbReference type="NCBI Taxonomy" id="332648"/>
    <lineage>
        <taxon>Eukaryota</taxon>
        <taxon>Fungi</taxon>
        <taxon>Dikarya</taxon>
        <taxon>Ascomycota</taxon>
        <taxon>Pezizomycotina</taxon>
        <taxon>Leotiomycetes</taxon>
        <taxon>Helotiales</taxon>
        <taxon>Sclerotiniaceae</taxon>
        <taxon>Botrytis</taxon>
    </lineage>
</organism>
<name>A0A384JHW2_BOTFB</name>
<keyword evidence="4" id="KW-1185">Reference proteome</keyword>
<dbReference type="RefSeq" id="XP_001559834.2">
    <property type="nucleotide sequence ID" value="XM_001559784.2"/>
</dbReference>
<proteinExistence type="predicted"/>
<gene>
    <name evidence="3" type="ORF">BCIN_05g04010</name>
</gene>
<reference evidence="3 4" key="3">
    <citation type="journal article" date="2017" name="Mol. Plant Pathol.">
        <title>A gapless genome sequence of the fungus Botrytis cinerea.</title>
        <authorList>
            <person name="Van Kan J.A."/>
            <person name="Stassen J.H."/>
            <person name="Mosbach A."/>
            <person name="Van Der Lee T.A."/>
            <person name="Faino L."/>
            <person name="Farmer A.D."/>
            <person name="Papasotiriou D.G."/>
            <person name="Zhou S."/>
            <person name="Seidl M.F."/>
            <person name="Cottam E."/>
            <person name="Edel D."/>
            <person name="Hahn M."/>
            <person name="Schwartz D.C."/>
            <person name="Dietrich R.A."/>
            <person name="Widdison S."/>
            <person name="Scalliet G."/>
        </authorList>
    </citation>
    <scope>NUCLEOTIDE SEQUENCE [LARGE SCALE GENOMIC DNA]</scope>
    <source>
        <strain evidence="3 4">B05.10</strain>
    </source>
</reference>
<reference evidence="3 4" key="2">
    <citation type="journal article" date="2012" name="Eukaryot. Cell">
        <title>Genome update of Botrytis cinerea strains B05.10 and T4.</title>
        <authorList>
            <person name="Staats M."/>
            <person name="van Kan J.A."/>
        </authorList>
    </citation>
    <scope>NUCLEOTIDE SEQUENCE [LARGE SCALE GENOMIC DNA]</scope>
    <source>
        <strain evidence="3 4">B05.10</strain>
    </source>
</reference>
<reference evidence="3 4" key="1">
    <citation type="journal article" date="2011" name="PLoS Genet.">
        <title>Genomic analysis of the necrotrophic fungal pathogens Sclerotinia sclerotiorum and Botrytis cinerea.</title>
        <authorList>
            <person name="Amselem J."/>
            <person name="Cuomo C.A."/>
            <person name="van Kan J.A."/>
            <person name="Viaud M."/>
            <person name="Benito E.P."/>
            <person name="Couloux A."/>
            <person name="Coutinho P.M."/>
            <person name="de Vries R.P."/>
            <person name="Dyer P.S."/>
            <person name="Fillinger S."/>
            <person name="Fournier E."/>
            <person name="Gout L."/>
            <person name="Hahn M."/>
            <person name="Kohn L."/>
            <person name="Lapalu N."/>
            <person name="Plummer K.M."/>
            <person name="Pradier J.M."/>
            <person name="Quevillon E."/>
            <person name="Sharon A."/>
            <person name="Simon A."/>
            <person name="ten Have A."/>
            <person name="Tudzynski B."/>
            <person name="Tudzynski P."/>
            <person name="Wincker P."/>
            <person name="Andrew M."/>
            <person name="Anthouard V."/>
            <person name="Beever R.E."/>
            <person name="Beffa R."/>
            <person name="Benoit I."/>
            <person name="Bouzid O."/>
            <person name="Brault B."/>
            <person name="Chen Z."/>
            <person name="Choquer M."/>
            <person name="Collemare J."/>
            <person name="Cotton P."/>
            <person name="Danchin E.G."/>
            <person name="Da Silva C."/>
            <person name="Gautier A."/>
            <person name="Giraud C."/>
            <person name="Giraud T."/>
            <person name="Gonzalez C."/>
            <person name="Grossetete S."/>
            <person name="Guldener U."/>
            <person name="Henrissat B."/>
            <person name="Howlett B.J."/>
            <person name="Kodira C."/>
            <person name="Kretschmer M."/>
            <person name="Lappartient A."/>
            <person name="Leroch M."/>
            <person name="Levis C."/>
            <person name="Mauceli E."/>
            <person name="Neuveglise C."/>
            <person name="Oeser B."/>
            <person name="Pearson M."/>
            <person name="Poulain J."/>
            <person name="Poussereau N."/>
            <person name="Quesneville H."/>
            <person name="Rascle C."/>
            <person name="Schumacher J."/>
            <person name="Segurens B."/>
            <person name="Sexton A."/>
            <person name="Silva E."/>
            <person name="Sirven C."/>
            <person name="Soanes D.M."/>
            <person name="Talbot N.J."/>
            <person name="Templeton M."/>
            <person name="Yandava C."/>
            <person name="Yarden O."/>
            <person name="Zeng Q."/>
            <person name="Rollins J.A."/>
            <person name="Lebrun M.H."/>
            <person name="Dickman M."/>
        </authorList>
    </citation>
    <scope>NUCLEOTIDE SEQUENCE [LARGE SCALE GENOMIC DNA]</scope>
    <source>
        <strain evidence="3 4">B05.10</strain>
    </source>
</reference>
<dbReference type="Proteomes" id="UP000001798">
    <property type="component" value="Chromosome 5"/>
</dbReference>
<feature type="domain" description="SnoaL-like" evidence="2">
    <location>
        <begin position="39"/>
        <end position="170"/>
    </location>
</feature>
<accession>A0A384JHW2</accession>
<keyword evidence="1" id="KW-0732">Signal</keyword>
<dbReference type="OrthoDB" id="2148716at2759"/>
<dbReference type="VEuPathDB" id="FungiDB:Bcin05g04010"/>
<sequence>MQLPAVLLALSLLPGALSWSPFSFLYDPETAQYVYSPIEQIRYTLAFETFILDSKNWTALEYVYTNDAIANFTGLGAELWIGRDDIIANEKNGLDHVAHGVHQLTSSAILINPANASEAHVSTYITFNHFDTNTEGTQTHVFSAWFKFEDDFVDTESFDGTPSSWRVQNRQMVLVGGGVGDDLAVERP</sequence>
<feature type="signal peptide" evidence="1">
    <location>
        <begin position="1"/>
        <end position="18"/>
    </location>
</feature>
<evidence type="ECO:0000256" key="1">
    <source>
        <dbReference type="SAM" id="SignalP"/>
    </source>
</evidence>
<dbReference type="SUPFAM" id="SSF54427">
    <property type="entry name" value="NTF2-like"/>
    <property type="match status" value="1"/>
</dbReference>
<feature type="chain" id="PRO_5016830557" description="SnoaL-like domain-containing protein" evidence="1">
    <location>
        <begin position="19"/>
        <end position="188"/>
    </location>
</feature>
<evidence type="ECO:0000313" key="4">
    <source>
        <dbReference type="Proteomes" id="UP000001798"/>
    </source>
</evidence>
<dbReference type="InterPro" id="IPR032710">
    <property type="entry name" value="NTF2-like_dom_sf"/>
</dbReference>
<evidence type="ECO:0000313" key="3">
    <source>
        <dbReference type="EMBL" id="ATZ50011.1"/>
    </source>
</evidence>
<dbReference type="EMBL" id="CP009809">
    <property type="protein sequence ID" value="ATZ50011.1"/>
    <property type="molecule type" value="Genomic_DNA"/>
</dbReference>
<dbReference type="GeneID" id="5440481"/>
<dbReference type="Pfam" id="PF13577">
    <property type="entry name" value="SnoaL_4"/>
    <property type="match status" value="1"/>
</dbReference>
<dbReference type="AlphaFoldDB" id="A0A384JHW2"/>
<protein>
    <recommendedName>
        <fullName evidence="2">SnoaL-like domain-containing protein</fullName>
    </recommendedName>
</protein>
<dbReference type="Gene3D" id="3.10.450.50">
    <property type="match status" value="1"/>
</dbReference>
<dbReference type="InterPro" id="IPR037401">
    <property type="entry name" value="SnoaL-like"/>
</dbReference>
<evidence type="ECO:0000259" key="2">
    <source>
        <dbReference type="Pfam" id="PF13577"/>
    </source>
</evidence>
<dbReference type="KEGG" id="bfu:BCIN_05g04010"/>